<organism evidence="2 3">
    <name type="scientific">Neolewinella maritima</name>
    <dbReference type="NCBI Taxonomy" id="1383882"/>
    <lineage>
        <taxon>Bacteria</taxon>
        <taxon>Pseudomonadati</taxon>
        <taxon>Bacteroidota</taxon>
        <taxon>Saprospiria</taxon>
        <taxon>Saprospirales</taxon>
        <taxon>Lewinellaceae</taxon>
        <taxon>Neolewinella</taxon>
    </lineage>
</organism>
<reference evidence="2" key="1">
    <citation type="submission" date="2021-12" db="EMBL/GenBank/DDBJ databases">
        <authorList>
            <person name="Rodrigo-Torres L."/>
            <person name="Arahal R. D."/>
            <person name="Lucena T."/>
        </authorList>
    </citation>
    <scope>NUCLEOTIDE SEQUENCE</scope>
    <source>
        <strain evidence="2">CECT 8419</strain>
    </source>
</reference>
<comment type="caution">
    <text evidence="2">The sequence shown here is derived from an EMBL/GenBank/DDBJ whole genome shotgun (WGS) entry which is preliminary data.</text>
</comment>
<feature type="transmembrane region" description="Helical" evidence="1">
    <location>
        <begin position="353"/>
        <end position="375"/>
    </location>
</feature>
<keyword evidence="1" id="KW-0812">Transmembrane</keyword>
<feature type="transmembrane region" description="Helical" evidence="1">
    <location>
        <begin position="55"/>
        <end position="73"/>
    </location>
</feature>
<feature type="transmembrane region" description="Helical" evidence="1">
    <location>
        <begin position="323"/>
        <end position="341"/>
    </location>
</feature>
<dbReference type="EMBL" id="CAKLPZ010000002">
    <property type="protein sequence ID" value="CAH1000595.1"/>
    <property type="molecule type" value="Genomic_DNA"/>
</dbReference>
<evidence type="ECO:0008006" key="4">
    <source>
        <dbReference type="Google" id="ProtNLM"/>
    </source>
</evidence>
<proteinExistence type="predicted"/>
<dbReference type="RefSeq" id="WP_238750633.1">
    <property type="nucleotide sequence ID" value="NZ_CAKLPZ010000002.1"/>
</dbReference>
<feature type="transmembrane region" description="Helical" evidence="1">
    <location>
        <begin position="7"/>
        <end position="24"/>
    </location>
</feature>
<keyword evidence="3" id="KW-1185">Reference proteome</keyword>
<dbReference type="Pfam" id="PF26314">
    <property type="entry name" value="MptA_B_family"/>
    <property type="match status" value="1"/>
</dbReference>
<name>A0ABM9B0L9_9BACT</name>
<feature type="transmembrane region" description="Helical" evidence="1">
    <location>
        <begin position="258"/>
        <end position="280"/>
    </location>
</feature>
<evidence type="ECO:0000313" key="3">
    <source>
        <dbReference type="Proteomes" id="UP000837803"/>
    </source>
</evidence>
<keyword evidence="1" id="KW-1133">Transmembrane helix</keyword>
<sequence length="445" mass="49925">MRLLVRSVGGLLLTAGVLYLGYLVDRTDFHSLFTAVAAAFLGYLLIVWRPVATPLRYWIGLGIVLRVLLVFAFPQLSDDVYRFIWDGKLVAAGHNPFAQLPAYYLEAGHSVAGLNQALFNRLNSPDYHTIYPPVAQAVFTLAAWLSPNSWYGAAVVMKTVLLLAELGSVVLLYRLLGTFGLPPDRVLYYWLNPLIIVEIVGNLHFEGMMVCFLLLSLYLLTKSRYGGAAGAMAVSIASKLLPLMLLPFLLGRLWRRSFWVFFGVLGVATGLLFLPLLLGSGFIEGFGGSLDLYFRTFEFNASVYYLLRAYGYYELGWNQIARFGPLLAQVAAGLIFIVALADRRTDWRSLPGLWLAAFIIYLLCATTVHPWYLAVPIALCGFTRWRFPLLWSFLIMLTYVSYTVIPYQENLLVVAVEYGLVAGCYVWERQTAKKERPARGADLQM</sequence>
<evidence type="ECO:0000256" key="1">
    <source>
        <dbReference type="SAM" id="Phobius"/>
    </source>
</evidence>
<keyword evidence="1" id="KW-0472">Membrane</keyword>
<accession>A0ABM9B0L9</accession>
<feature type="transmembrane region" description="Helical" evidence="1">
    <location>
        <begin position="30"/>
        <end position="48"/>
    </location>
</feature>
<feature type="transmembrane region" description="Helical" evidence="1">
    <location>
        <begin position="194"/>
        <end position="219"/>
    </location>
</feature>
<evidence type="ECO:0000313" key="2">
    <source>
        <dbReference type="EMBL" id="CAH1000595.1"/>
    </source>
</evidence>
<dbReference type="Proteomes" id="UP000837803">
    <property type="component" value="Unassembled WGS sequence"/>
</dbReference>
<protein>
    <recommendedName>
        <fullName evidence="4">DUF2029 domain-containing protein</fullName>
    </recommendedName>
</protein>
<feature type="transmembrane region" description="Helical" evidence="1">
    <location>
        <begin position="387"/>
        <end position="405"/>
    </location>
</feature>
<gene>
    <name evidence="2" type="ORF">LEM8419_01729</name>
</gene>
<feature type="transmembrane region" description="Helical" evidence="1">
    <location>
        <begin position="225"/>
        <end position="246"/>
    </location>
</feature>
<feature type="transmembrane region" description="Helical" evidence="1">
    <location>
        <begin position="150"/>
        <end position="173"/>
    </location>
</feature>